<dbReference type="InterPro" id="IPR000242">
    <property type="entry name" value="PTP_cat"/>
</dbReference>
<accession>A0ABQ9FFU8</accession>
<dbReference type="InterPro" id="IPR000387">
    <property type="entry name" value="Tyr_Pase_dom"/>
</dbReference>
<feature type="chain" id="PRO_5045520800" description="protein-tyrosine-phosphatase" evidence="5">
    <location>
        <begin position="19"/>
        <end position="1219"/>
    </location>
</feature>
<dbReference type="InterPro" id="IPR050348">
    <property type="entry name" value="Protein-Tyr_Phosphatase"/>
</dbReference>
<evidence type="ECO:0000256" key="5">
    <source>
        <dbReference type="SAM" id="SignalP"/>
    </source>
</evidence>
<feature type="domain" description="Tyrosine specific protein phosphatases" evidence="7">
    <location>
        <begin position="325"/>
        <end position="373"/>
    </location>
</feature>
<dbReference type="CDD" id="cd00047">
    <property type="entry name" value="PTPc"/>
    <property type="match status" value="1"/>
</dbReference>
<dbReference type="Gene3D" id="2.60.120.260">
    <property type="entry name" value="Galactose-binding domain-like"/>
    <property type="match status" value="1"/>
</dbReference>
<dbReference type="PANTHER" id="PTHR19134">
    <property type="entry name" value="RECEPTOR-TYPE TYROSINE-PROTEIN PHOSPHATASE"/>
    <property type="match status" value="1"/>
</dbReference>
<dbReference type="Pfam" id="PF00102">
    <property type="entry name" value="Y_phosphatase"/>
    <property type="match status" value="4"/>
</dbReference>
<dbReference type="InterPro" id="IPR003595">
    <property type="entry name" value="Tyr_Pase_cat"/>
</dbReference>
<feature type="domain" description="Tyrosine-protein phosphatase" evidence="6">
    <location>
        <begin position="1102"/>
        <end position="1155"/>
    </location>
</feature>
<evidence type="ECO:0000259" key="7">
    <source>
        <dbReference type="PROSITE" id="PS50056"/>
    </source>
</evidence>
<evidence type="ECO:0000256" key="4">
    <source>
        <dbReference type="ARBA" id="ARBA00022912"/>
    </source>
</evidence>
<dbReference type="SUPFAM" id="SSF52799">
    <property type="entry name" value="(Phosphotyrosine protein) phosphatases II"/>
    <property type="match status" value="2"/>
</dbReference>
<comment type="similarity">
    <text evidence="1">Belongs to the protein-tyrosine phosphatase family.</text>
</comment>
<sequence length="1219" mass="135679">MDWISTIVLFRLVCLISGHIEKCDDGFYGQSCENSCPIHCINNLCIKENGLCKNGCQKTFYGDQCNNNCSESCKFQDCFRNGTCRDCVPGTYGNLCEQKCAKGCMNGNCSRNGSCIGACFNGYYGEACDKMCSDNCSAKGCDKYISYCHECKIGWYGLHCSEQCPFNCSSNTCNKTTGTCTNCVKGYHGLYCNETCSNGCKDAICDPVSGNCSHGCADGFLGQFCQNDHSRVGVTEYKSYIATQGPKKNTIADFWRMVWQVNSRTIVMLTNLVENMKIKCEQYWPDLSQSIQTGPLTITLTQETKFAFYISRTFETTECRKIEHAGIGQTGTFIALNALYLHGLKTGKVDVFNYVISMRNNRMNMIQTKELYIFLHDALAEQFKYDKTAISTDGTSCCGVFCALSNILQSQMLYEEINIFTTISQLQKRRPEFINSYYHARNHNLCYKDNSTNSPPSVVQNITCIKKMKGRYVTIYNTRKTPEEAFLELCEVEIYGKNVKLVDMVHFVSMYVMTTVYAENVIRLQGNVRNAMGDLDSIVVINAPTNARDASVFKILENVIPAQPNIMDSIVLNNVAVVCMDCVIKTREFVHTNLNVNMDIMVHTNQTLCVTIVVILIVKHATRKTEPSVSIATLMVISIFYTGCKKGKYGPQCQYACNDNCLYKTCNQTTGKCNQCHLRFGFNCSHPCSDKCYRNQCDQDSGKCNSCTRGYHGSNCSHSCSNKCNGNQCNQDSGKCNSCTRGFHGLTCSHSCSDKCNGNQCNQDSGKCNSCTRGYHGLTCSHSCSDKCNGNQCNQDSGKCNSCTRGYHGLTCSHSCSDKCNGNQCDQDSGKCNSCMRGYHGLNCSNSCSDKCHEKQCIQDSGKCNSCTRGYHGFKCTKPCSGCLNDFCYQDTGVCYNQSGCRQGFYGRRGSELMCNHTCDPNCKTCDKSNGTCKDCVPGTYGNLCEQNCPKGCKNANCSRGGICYEDCVKGYYGETCDKICSENCSAEGCDKHYSYCKECKMGLYGLLCSEQCSSRCNRNTCNKTYGICADCVKGYYGPYCNETCSIGCKDELCFQTTGYCSLGCEDGFLGQYCQEECTDYSYGKNCMYTCGHCLKNNTCHFINGSCLNGCEDNWIGDKCDKGPKKNTITDFWRMVWQVKSGKIVMLTNLVENIKRLINLDLQLFIAVRAVFYSAGIGRTGTFIALNALYLHGLTTGKVDVFNYVMSMRNNRMNMVQTK</sequence>
<feature type="non-terminal residue" evidence="8">
    <location>
        <position position="1219"/>
    </location>
</feature>
<protein>
    <recommendedName>
        <fullName evidence="2">protein-tyrosine-phosphatase</fullName>
        <ecNumber evidence="2">3.1.3.48</ecNumber>
    </recommendedName>
</protein>
<dbReference type="PROSITE" id="PS50056">
    <property type="entry name" value="TYR_PHOSPHATASE_2"/>
    <property type="match status" value="2"/>
</dbReference>
<dbReference type="PANTHER" id="PTHR19134:SF562">
    <property type="entry name" value="PROTEIN-TYROSINE-PHOSPHATASE"/>
    <property type="match status" value="1"/>
</dbReference>
<evidence type="ECO:0000256" key="3">
    <source>
        <dbReference type="ARBA" id="ARBA00022801"/>
    </source>
</evidence>
<name>A0ABQ9FFU8_TEGGR</name>
<feature type="domain" description="Tyrosine-protein phosphatase" evidence="6">
    <location>
        <begin position="233"/>
        <end position="436"/>
    </location>
</feature>
<proteinExistence type="inferred from homology"/>
<keyword evidence="4" id="KW-0904">Protein phosphatase</keyword>
<dbReference type="EMBL" id="JARBDR010000328">
    <property type="protein sequence ID" value="KAJ8316207.1"/>
    <property type="molecule type" value="Genomic_DNA"/>
</dbReference>
<gene>
    <name evidence="8" type="ORF">KUTeg_006221</name>
</gene>
<feature type="domain" description="Tyrosine-protein phosphatase" evidence="6">
    <location>
        <begin position="1174"/>
        <end position="1219"/>
    </location>
</feature>
<dbReference type="SMART" id="SM00194">
    <property type="entry name" value="PTPc"/>
    <property type="match status" value="1"/>
</dbReference>
<dbReference type="Gene3D" id="3.90.190.10">
    <property type="entry name" value="Protein tyrosine phosphatase superfamily"/>
    <property type="match status" value="4"/>
</dbReference>
<evidence type="ECO:0000313" key="9">
    <source>
        <dbReference type="Proteomes" id="UP001217089"/>
    </source>
</evidence>
<feature type="signal peptide" evidence="5">
    <location>
        <begin position="1"/>
        <end position="18"/>
    </location>
</feature>
<keyword evidence="3" id="KW-0378">Hydrolase</keyword>
<evidence type="ECO:0000259" key="6">
    <source>
        <dbReference type="PROSITE" id="PS50055"/>
    </source>
</evidence>
<keyword evidence="9" id="KW-1185">Reference proteome</keyword>
<evidence type="ECO:0000313" key="8">
    <source>
        <dbReference type="EMBL" id="KAJ8316207.1"/>
    </source>
</evidence>
<evidence type="ECO:0000256" key="1">
    <source>
        <dbReference type="ARBA" id="ARBA00009580"/>
    </source>
</evidence>
<dbReference type="Gene3D" id="2.170.300.10">
    <property type="entry name" value="Tie2 ligand-binding domain superfamily"/>
    <property type="match status" value="2"/>
</dbReference>
<dbReference type="PRINTS" id="PR00700">
    <property type="entry name" value="PRTYPHPHTASE"/>
</dbReference>
<dbReference type="SMART" id="SM00404">
    <property type="entry name" value="PTPc_motif"/>
    <property type="match status" value="2"/>
</dbReference>
<comment type="caution">
    <text evidence="8">The sequence shown here is derived from an EMBL/GenBank/DDBJ whole genome shotgun (WGS) entry which is preliminary data.</text>
</comment>
<dbReference type="SMART" id="SM00181">
    <property type="entry name" value="EGF"/>
    <property type="match status" value="16"/>
</dbReference>
<dbReference type="InterPro" id="IPR000742">
    <property type="entry name" value="EGF"/>
</dbReference>
<evidence type="ECO:0000256" key="2">
    <source>
        <dbReference type="ARBA" id="ARBA00013064"/>
    </source>
</evidence>
<dbReference type="Proteomes" id="UP001217089">
    <property type="component" value="Unassembled WGS sequence"/>
</dbReference>
<dbReference type="InterPro" id="IPR029021">
    <property type="entry name" value="Prot-tyrosine_phosphatase-like"/>
</dbReference>
<feature type="domain" description="Tyrosine specific protein phosphatases" evidence="7">
    <location>
        <begin position="1174"/>
        <end position="1219"/>
    </location>
</feature>
<dbReference type="EC" id="3.1.3.48" evidence="2"/>
<organism evidence="8 9">
    <name type="scientific">Tegillarca granosa</name>
    <name type="common">Malaysian cockle</name>
    <name type="synonym">Anadara granosa</name>
    <dbReference type="NCBI Taxonomy" id="220873"/>
    <lineage>
        <taxon>Eukaryota</taxon>
        <taxon>Metazoa</taxon>
        <taxon>Spiralia</taxon>
        <taxon>Lophotrochozoa</taxon>
        <taxon>Mollusca</taxon>
        <taxon>Bivalvia</taxon>
        <taxon>Autobranchia</taxon>
        <taxon>Pteriomorphia</taxon>
        <taxon>Arcoida</taxon>
        <taxon>Arcoidea</taxon>
        <taxon>Arcidae</taxon>
        <taxon>Tegillarca</taxon>
    </lineage>
</organism>
<keyword evidence="5" id="KW-0732">Signal</keyword>
<reference evidence="8 9" key="1">
    <citation type="submission" date="2022-12" db="EMBL/GenBank/DDBJ databases">
        <title>Chromosome-level genome of Tegillarca granosa.</title>
        <authorList>
            <person name="Kim J."/>
        </authorList>
    </citation>
    <scope>NUCLEOTIDE SEQUENCE [LARGE SCALE GENOMIC DNA]</scope>
    <source>
        <strain evidence="8">Teg-2019</strain>
        <tissue evidence="8">Adductor muscle</tissue>
    </source>
</reference>
<dbReference type="PROSITE" id="PS50055">
    <property type="entry name" value="TYR_PHOSPHATASE_PTP"/>
    <property type="match status" value="3"/>
</dbReference>